<evidence type="ECO:0000313" key="2">
    <source>
        <dbReference type="Proteomes" id="UP000738431"/>
    </source>
</evidence>
<proteinExistence type="predicted"/>
<name>A0ABZ1C4C3_9BACT</name>
<reference evidence="1 2" key="2">
    <citation type="submission" date="2023-12" db="EMBL/GenBank/DDBJ databases">
        <title>Description of an unclassified Opitutus bacterium of Verrucomicrobiota.</title>
        <authorList>
            <person name="Zhang D.-F."/>
        </authorList>
    </citation>
    <scope>NUCLEOTIDE SEQUENCE [LARGE SCALE GENOMIC DNA]</scope>
    <source>
        <strain evidence="1 2">WL0086</strain>
    </source>
</reference>
<protein>
    <submittedName>
        <fullName evidence="1">Uncharacterized protein</fullName>
    </submittedName>
</protein>
<evidence type="ECO:0000313" key="1">
    <source>
        <dbReference type="EMBL" id="WRQ86311.1"/>
    </source>
</evidence>
<sequence>MNEPEQSLRKHYERQSLSPERVAAILAEGRKLAEERERRLRWWRWSGGLAAAAAVTATAGLVWTARSPDEGGTPPVAITGEGVAASAPAVDGATLQAGIRAFFNDPDYQLDRMALDAAELVAWMQTQGAPSELSVPAAVDDLDNLGCEILDVDGVSVYILCFYLDGVPRGEDGTPMLGKKLMAVNAPDAPEGAPAMMKPLDLVHLVTVPRDQFVGAPQVGDPVAVTRDGNWGFATWAGDDVVYVAASPADAERFAALAAQLGQS</sequence>
<dbReference type="Proteomes" id="UP000738431">
    <property type="component" value="Chromosome"/>
</dbReference>
<dbReference type="EMBL" id="CP139781">
    <property type="protein sequence ID" value="WRQ86311.1"/>
    <property type="molecule type" value="Genomic_DNA"/>
</dbReference>
<gene>
    <name evidence="1" type="ORF">K1X11_015960</name>
</gene>
<reference evidence="1 2" key="1">
    <citation type="submission" date="2021-08" db="EMBL/GenBank/DDBJ databases">
        <authorList>
            <person name="Zhang D."/>
            <person name="Zhang A."/>
            <person name="Wang L."/>
        </authorList>
    </citation>
    <scope>NUCLEOTIDE SEQUENCE [LARGE SCALE GENOMIC DNA]</scope>
    <source>
        <strain evidence="1 2">WL0086</strain>
    </source>
</reference>
<organism evidence="1 2">
    <name type="scientific">Actomonas aquatica</name>
    <dbReference type="NCBI Taxonomy" id="2866162"/>
    <lineage>
        <taxon>Bacteria</taxon>
        <taxon>Pseudomonadati</taxon>
        <taxon>Verrucomicrobiota</taxon>
        <taxon>Opitutia</taxon>
        <taxon>Opitutales</taxon>
        <taxon>Opitutaceae</taxon>
        <taxon>Actomonas</taxon>
    </lineage>
</organism>
<keyword evidence="2" id="KW-1185">Reference proteome</keyword>
<accession>A0ABZ1C4C3</accession>
<dbReference type="RefSeq" id="WP_221031240.1">
    <property type="nucleotide sequence ID" value="NZ_CP139781.1"/>
</dbReference>